<accession>A0A8J6BNU1</accession>
<evidence type="ECO:0000313" key="1">
    <source>
        <dbReference type="EMBL" id="KAG8090899.1"/>
    </source>
</evidence>
<dbReference type="Proteomes" id="UP000729402">
    <property type="component" value="Unassembled WGS sequence"/>
</dbReference>
<gene>
    <name evidence="1" type="ORF">GUJ93_ZPchr0011g27447</name>
</gene>
<reference evidence="1" key="1">
    <citation type="journal article" date="2021" name="bioRxiv">
        <title>Whole Genome Assembly and Annotation of Northern Wild Rice, Zizania palustris L., Supports a Whole Genome Duplication in the Zizania Genus.</title>
        <authorList>
            <person name="Haas M."/>
            <person name="Kono T."/>
            <person name="Macchietto M."/>
            <person name="Millas R."/>
            <person name="McGilp L."/>
            <person name="Shao M."/>
            <person name="Duquette J."/>
            <person name="Hirsch C.N."/>
            <person name="Kimball J."/>
        </authorList>
    </citation>
    <scope>NUCLEOTIDE SEQUENCE</scope>
    <source>
        <tissue evidence="1">Fresh leaf tissue</tissue>
    </source>
</reference>
<proteinExistence type="predicted"/>
<evidence type="ECO:0000313" key="2">
    <source>
        <dbReference type="Proteomes" id="UP000729402"/>
    </source>
</evidence>
<sequence length="89" mass="9779">MSALSVLTTKWASYRVLVSATRFSSHKNSLEHALSTSLSWSCTSTSVTTPCFTLIRASTPTVNITNILLDNDVVYLCPSHIGWIEQETS</sequence>
<keyword evidence="2" id="KW-1185">Reference proteome</keyword>
<comment type="caution">
    <text evidence="1">The sequence shown here is derived from an EMBL/GenBank/DDBJ whole genome shotgun (WGS) entry which is preliminary data.</text>
</comment>
<organism evidence="1 2">
    <name type="scientific">Zizania palustris</name>
    <name type="common">Northern wild rice</name>
    <dbReference type="NCBI Taxonomy" id="103762"/>
    <lineage>
        <taxon>Eukaryota</taxon>
        <taxon>Viridiplantae</taxon>
        <taxon>Streptophyta</taxon>
        <taxon>Embryophyta</taxon>
        <taxon>Tracheophyta</taxon>
        <taxon>Spermatophyta</taxon>
        <taxon>Magnoliopsida</taxon>
        <taxon>Liliopsida</taxon>
        <taxon>Poales</taxon>
        <taxon>Poaceae</taxon>
        <taxon>BOP clade</taxon>
        <taxon>Oryzoideae</taxon>
        <taxon>Oryzeae</taxon>
        <taxon>Zizaniinae</taxon>
        <taxon>Zizania</taxon>
    </lineage>
</organism>
<dbReference type="EMBL" id="JAAALK010000081">
    <property type="protein sequence ID" value="KAG8090899.1"/>
    <property type="molecule type" value="Genomic_DNA"/>
</dbReference>
<dbReference type="AlphaFoldDB" id="A0A8J6BNU1"/>
<reference evidence="1" key="2">
    <citation type="submission" date="2021-02" db="EMBL/GenBank/DDBJ databases">
        <authorList>
            <person name="Kimball J.A."/>
            <person name="Haas M.W."/>
            <person name="Macchietto M."/>
            <person name="Kono T."/>
            <person name="Duquette J."/>
            <person name="Shao M."/>
        </authorList>
    </citation>
    <scope>NUCLEOTIDE SEQUENCE</scope>
    <source>
        <tissue evidence="1">Fresh leaf tissue</tissue>
    </source>
</reference>
<protein>
    <submittedName>
        <fullName evidence="1">Uncharacterized protein</fullName>
    </submittedName>
</protein>
<name>A0A8J6BNU1_ZIZPA</name>